<evidence type="ECO:0000256" key="1">
    <source>
        <dbReference type="SAM" id="SignalP"/>
    </source>
</evidence>
<gene>
    <name evidence="2" type="ORF">SAMN05421741_12036</name>
</gene>
<organism evidence="2 3">
    <name type="scientific">Paenimyroides ummariense</name>
    <dbReference type="NCBI Taxonomy" id="913024"/>
    <lineage>
        <taxon>Bacteria</taxon>
        <taxon>Pseudomonadati</taxon>
        <taxon>Bacteroidota</taxon>
        <taxon>Flavobacteriia</taxon>
        <taxon>Flavobacteriales</taxon>
        <taxon>Flavobacteriaceae</taxon>
        <taxon>Paenimyroides</taxon>
    </lineage>
</organism>
<feature type="signal peptide" evidence="1">
    <location>
        <begin position="1"/>
        <end position="21"/>
    </location>
</feature>
<dbReference type="OrthoDB" id="9856724at2"/>
<dbReference type="SUPFAM" id="SSF50242">
    <property type="entry name" value="TIMP-like"/>
    <property type="match status" value="1"/>
</dbReference>
<keyword evidence="3" id="KW-1185">Reference proteome</keyword>
<sequence length="157" mass="18504">MKRISVFITLLLFISTSRLFACDCGQSDLRHFDERSYKYSDFVIIGDVVKTGENYKIKVIEVLKGEKKDKIIRGTVTDENGYTNCCFTIPREKGRYIFYLNEIKKKKYFYSYSTCSASRLINMSVYPISLKTEKNKSELISETNNWIEILRENRRKI</sequence>
<dbReference type="RefSeq" id="WP_091525067.1">
    <property type="nucleotide sequence ID" value="NZ_FOVI01000020.1"/>
</dbReference>
<proteinExistence type="predicted"/>
<dbReference type="EMBL" id="FOVI01000020">
    <property type="protein sequence ID" value="SFO10211.1"/>
    <property type="molecule type" value="Genomic_DNA"/>
</dbReference>
<protein>
    <recommendedName>
        <fullName evidence="4">Tissue inhibitor of metalloproteinase</fullName>
    </recommendedName>
</protein>
<evidence type="ECO:0000313" key="3">
    <source>
        <dbReference type="Proteomes" id="UP000199036"/>
    </source>
</evidence>
<evidence type="ECO:0008006" key="4">
    <source>
        <dbReference type="Google" id="ProtNLM"/>
    </source>
</evidence>
<dbReference type="InterPro" id="IPR008993">
    <property type="entry name" value="TIMP-like_OB-fold"/>
</dbReference>
<feature type="chain" id="PRO_5011584267" description="Tissue inhibitor of metalloproteinase" evidence="1">
    <location>
        <begin position="22"/>
        <end position="157"/>
    </location>
</feature>
<dbReference type="STRING" id="913024.SAMN05421741_12036"/>
<keyword evidence="1" id="KW-0732">Signal</keyword>
<accession>A0A1I5EGK6</accession>
<evidence type="ECO:0000313" key="2">
    <source>
        <dbReference type="EMBL" id="SFO10211.1"/>
    </source>
</evidence>
<name>A0A1I5EGK6_9FLAO</name>
<dbReference type="AlphaFoldDB" id="A0A1I5EGK6"/>
<reference evidence="3" key="1">
    <citation type="submission" date="2016-10" db="EMBL/GenBank/DDBJ databases">
        <authorList>
            <person name="Varghese N."/>
            <person name="Submissions S."/>
        </authorList>
    </citation>
    <scope>NUCLEOTIDE SEQUENCE [LARGE SCALE GENOMIC DNA]</scope>
    <source>
        <strain evidence="3">DS-12</strain>
    </source>
</reference>
<dbReference type="Proteomes" id="UP000199036">
    <property type="component" value="Unassembled WGS sequence"/>
</dbReference>